<evidence type="ECO:0000313" key="1">
    <source>
        <dbReference type="EMBL" id="SHH69087.1"/>
    </source>
</evidence>
<dbReference type="InterPro" id="IPR027417">
    <property type="entry name" value="P-loop_NTPase"/>
</dbReference>
<organism evidence="1 2">
    <name type="scientific">Chryseobacterium oranimense</name>
    <dbReference type="NCBI Taxonomy" id="421058"/>
    <lineage>
        <taxon>Bacteria</taxon>
        <taxon>Pseudomonadati</taxon>
        <taxon>Bacteroidota</taxon>
        <taxon>Flavobacteriia</taxon>
        <taxon>Flavobacteriales</taxon>
        <taxon>Weeksellaceae</taxon>
        <taxon>Chryseobacterium group</taxon>
        <taxon>Chryseobacterium</taxon>
    </lineage>
</organism>
<dbReference type="RefSeq" id="WP_073065302.1">
    <property type="nucleotide sequence ID" value="NZ_FQWT01000005.1"/>
</dbReference>
<protein>
    <submittedName>
        <fullName evidence="1">Terminase-like family protein</fullName>
    </submittedName>
</protein>
<dbReference type="OrthoDB" id="924847at2"/>
<evidence type="ECO:0000313" key="2">
    <source>
        <dbReference type="Proteomes" id="UP000184047"/>
    </source>
</evidence>
<dbReference type="AlphaFoldDB" id="A0A1M5V1A1"/>
<dbReference type="STRING" id="421058.SAMN05421866_3498"/>
<dbReference type="Gene3D" id="3.40.50.300">
    <property type="entry name" value="P-loop containing nucleotide triphosphate hydrolases"/>
    <property type="match status" value="1"/>
</dbReference>
<reference evidence="2" key="1">
    <citation type="submission" date="2016-11" db="EMBL/GenBank/DDBJ databases">
        <authorList>
            <person name="Varghese N."/>
            <person name="Submissions S."/>
        </authorList>
    </citation>
    <scope>NUCLEOTIDE SEQUENCE [LARGE SCALE GENOMIC DNA]</scope>
    <source>
        <strain evidence="2">DSM 19055</strain>
    </source>
</reference>
<dbReference type="EMBL" id="FQWT01000005">
    <property type="protein sequence ID" value="SHH69087.1"/>
    <property type="molecule type" value="Genomic_DNA"/>
</dbReference>
<dbReference type="Proteomes" id="UP000184047">
    <property type="component" value="Unassembled WGS sequence"/>
</dbReference>
<accession>A0A1M5V1A1</accession>
<keyword evidence="2" id="KW-1185">Reference proteome</keyword>
<gene>
    <name evidence="1" type="ORF">SAMN05421866_3498</name>
</gene>
<dbReference type="Pfam" id="PF03237">
    <property type="entry name" value="Terminase_6N"/>
    <property type="match status" value="1"/>
</dbReference>
<sequence>MAESNHNIIRPQEGYQLDFASTSADICIGGGAAGVGKTFSLLLEPIRHKDVPGFGSVIFRRTNPQIRNEGGLWDTSEGLYNLLGANPKQSTLEWDFGQSKLKFSHLEHEKNIYDWQGSQIPFIGFDELTHFTKKMFFYLLTRNRSVCGVNPYVRATCNPDPDSWVAEFISWWIDQETGFAIPERRGVLRYLIVDGDNYIWGDSKEEVIEKGWHILEEVVNRSGIDPNEFVKSVTFIGGSIYDNKELLKENPAYLGNLLAQDKDVQAALLHSNWKVVLSDNDIYNYHSFLGMFNNVYDIPHDERYITADIALEGSDKFLIGCWYGRELMDASVIDKSNGKEVIDAIISMAKNHRVQNKHICYDNDGVGGFVEGFIQGAIPFHNGGTPLPNPELTREDPEFNKPEKYEHLKAQCYYRSGKNVDKGLYKINERVANMMYDDKMTIRQRFLHERKAIKKDKLDQDKKLCIIKKGEMKTKLNGQSPDLMDMFMMRERFDLGEKPDDVFVF</sequence>
<dbReference type="Gene3D" id="3.30.420.240">
    <property type="match status" value="1"/>
</dbReference>
<name>A0A1M5V1A1_9FLAO</name>
<proteinExistence type="predicted"/>